<dbReference type="PROSITE" id="PS50118">
    <property type="entry name" value="HMG_BOX_2"/>
    <property type="match status" value="1"/>
</dbReference>
<evidence type="ECO:0000256" key="2">
    <source>
        <dbReference type="SAM" id="MobiDB-lite"/>
    </source>
</evidence>
<dbReference type="GO" id="GO:0005634">
    <property type="term" value="C:nucleus"/>
    <property type="evidence" value="ECO:0007669"/>
    <property type="project" value="UniProtKB-UniRule"/>
</dbReference>
<protein>
    <submittedName>
        <fullName evidence="4">998_t:CDS:1</fullName>
    </submittedName>
</protein>
<dbReference type="GO" id="GO:0003677">
    <property type="term" value="F:DNA binding"/>
    <property type="evidence" value="ECO:0007669"/>
    <property type="project" value="UniProtKB-UniRule"/>
</dbReference>
<dbReference type="EMBL" id="CAJVPI010000008">
    <property type="protein sequence ID" value="CAG8453389.1"/>
    <property type="molecule type" value="Genomic_DNA"/>
</dbReference>
<feature type="compositionally biased region" description="Low complexity" evidence="2">
    <location>
        <begin position="17"/>
        <end position="49"/>
    </location>
</feature>
<dbReference type="OrthoDB" id="6247875at2759"/>
<sequence>MVGAAPRNSTRTRRGRTNGSSQKSRANATRNTSSSTPRNNPSRSKSNGPRTINAFFLFMNSIRLQSRTSRFQCTLQRLFTKKVGDCWRQMSEQDRLRWHQEAEKLKRERGGSSYIGEYTLGAEDSITSCETKKEIEDEYVFVNYTPGEKTFKGGIVKNKNNNKQNVATKSTDRSAGEGHVNNLVDGSPVNYNSATTTGPVTLDSFPAPTPVIVTVLGQVIQGGDYNPIDTYCYYPTPTLPETLFLQQYQVSQFSGQAWLMADNYDHPNDINTNKTV</sequence>
<dbReference type="Proteomes" id="UP000789739">
    <property type="component" value="Unassembled WGS sequence"/>
</dbReference>
<keyword evidence="1" id="KW-0539">Nucleus</keyword>
<evidence type="ECO:0000259" key="3">
    <source>
        <dbReference type="PROSITE" id="PS50118"/>
    </source>
</evidence>
<proteinExistence type="predicted"/>
<organism evidence="4 5">
    <name type="scientific">Paraglomus brasilianum</name>
    <dbReference type="NCBI Taxonomy" id="144538"/>
    <lineage>
        <taxon>Eukaryota</taxon>
        <taxon>Fungi</taxon>
        <taxon>Fungi incertae sedis</taxon>
        <taxon>Mucoromycota</taxon>
        <taxon>Glomeromycotina</taxon>
        <taxon>Glomeromycetes</taxon>
        <taxon>Paraglomerales</taxon>
        <taxon>Paraglomeraceae</taxon>
        <taxon>Paraglomus</taxon>
    </lineage>
</organism>
<feature type="DNA-binding region" description="HMG box" evidence="1">
    <location>
        <begin position="48"/>
        <end position="108"/>
    </location>
</feature>
<feature type="region of interest" description="Disordered" evidence="2">
    <location>
        <begin position="1"/>
        <end position="49"/>
    </location>
</feature>
<evidence type="ECO:0000256" key="1">
    <source>
        <dbReference type="PROSITE-ProRule" id="PRU00267"/>
    </source>
</evidence>
<dbReference type="Pfam" id="PF00505">
    <property type="entry name" value="HMG_box"/>
    <property type="match status" value="1"/>
</dbReference>
<dbReference type="AlphaFoldDB" id="A0A9N8VF99"/>
<feature type="domain" description="HMG box" evidence="3">
    <location>
        <begin position="48"/>
        <end position="108"/>
    </location>
</feature>
<evidence type="ECO:0000313" key="4">
    <source>
        <dbReference type="EMBL" id="CAG8453389.1"/>
    </source>
</evidence>
<gene>
    <name evidence="4" type="ORF">PBRASI_LOCUS166</name>
</gene>
<dbReference type="InterPro" id="IPR036910">
    <property type="entry name" value="HMG_box_dom_sf"/>
</dbReference>
<comment type="caution">
    <text evidence="4">The sequence shown here is derived from an EMBL/GenBank/DDBJ whole genome shotgun (WGS) entry which is preliminary data.</text>
</comment>
<keyword evidence="5" id="KW-1185">Reference proteome</keyword>
<accession>A0A9N8VF99</accession>
<keyword evidence="1" id="KW-0238">DNA-binding</keyword>
<dbReference type="SUPFAM" id="SSF47095">
    <property type="entry name" value="HMG-box"/>
    <property type="match status" value="1"/>
</dbReference>
<reference evidence="4" key="1">
    <citation type="submission" date="2021-06" db="EMBL/GenBank/DDBJ databases">
        <authorList>
            <person name="Kallberg Y."/>
            <person name="Tangrot J."/>
            <person name="Rosling A."/>
        </authorList>
    </citation>
    <scope>NUCLEOTIDE SEQUENCE</scope>
    <source>
        <strain evidence="4">BR232B</strain>
    </source>
</reference>
<evidence type="ECO:0000313" key="5">
    <source>
        <dbReference type="Proteomes" id="UP000789739"/>
    </source>
</evidence>
<name>A0A9N8VF99_9GLOM</name>
<dbReference type="InterPro" id="IPR009071">
    <property type="entry name" value="HMG_box_dom"/>
</dbReference>
<dbReference type="Gene3D" id="1.10.30.10">
    <property type="entry name" value="High mobility group box domain"/>
    <property type="match status" value="1"/>
</dbReference>